<reference evidence="2" key="1">
    <citation type="submission" date="2023-03" db="EMBL/GenBank/DDBJ databases">
        <title>Massive genome expansion in bonnet fungi (Mycena s.s.) driven by repeated elements and novel gene families across ecological guilds.</title>
        <authorList>
            <consortium name="Lawrence Berkeley National Laboratory"/>
            <person name="Harder C.B."/>
            <person name="Miyauchi S."/>
            <person name="Viragh M."/>
            <person name="Kuo A."/>
            <person name="Thoen E."/>
            <person name="Andreopoulos B."/>
            <person name="Lu D."/>
            <person name="Skrede I."/>
            <person name="Drula E."/>
            <person name="Henrissat B."/>
            <person name="Morin E."/>
            <person name="Kohler A."/>
            <person name="Barry K."/>
            <person name="LaButti K."/>
            <person name="Morin E."/>
            <person name="Salamov A."/>
            <person name="Lipzen A."/>
            <person name="Mereny Z."/>
            <person name="Hegedus B."/>
            <person name="Baldrian P."/>
            <person name="Stursova M."/>
            <person name="Weitz H."/>
            <person name="Taylor A."/>
            <person name="Grigoriev I.V."/>
            <person name="Nagy L.G."/>
            <person name="Martin F."/>
            <person name="Kauserud H."/>
        </authorList>
    </citation>
    <scope>NUCLEOTIDE SEQUENCE</scope>
    <source>
        <strain evidence="2">CBHHK067</strain>
    </source>
</reference>
<dbReference type="EMBL" id="JARKIE010000148">
    <property type="protein sequence ID" value="KAJ7675424.1"/>
    <property type="molecule type" value="Genomic_DNA"/>
</dbReference>
<feature type="region of interest" description="Disordered" evidence="1">
    <location>
        <begin position="134"/>
        <end position="207"/>
    </location>
</feature>
<organism evidence="2 3">
    <name type="scientific">Mycena rosella</name>
    <name type="common">Pink bonnet</name>
    <name type="synonym">Agaricus rosellus</name>
    <dbReference type="NCBI Taxonomy" id="1033263"/>
    <lineage>
        <taxon>Eukaryota</taxon>
        <taxon>Fungi</taxon>
        <taxon>Dikarya</taxon>
        <taxon>Basidiomycota</taxon>
        <taxon>Agaricomycotina</taxon>
        <taxon>Agaricomycetes</taxon>
        <taxon>Agaricomycetidae</taxon>
        <taxon>Agaricales</taxon>
        <taxon>Marasmiineae</taxon>
        <taxon>Mycenaceae</taxon>
        <taxon>Mycena</taxon>
    </lineage>
</organism>
<keyword evidence="3" id="KW-1185">Reference proteome</keyword>
<dbReference type="AlphaFoldDB" id="A0AAD7D2Y8"/>
<sequence length="207" mass="23557">MSSEDGQRRRLSMLMLSRSVRAQTPVHVHLPLSRSKHPRSTSSYFIPVRYRYSRKILQYSVLSLNAGLSRASQSPRRGLGRCQCRETRWISETSSLRLLFPSASCCCPQRPALSGPKIQLPSLIAFDTRLGRTRTSLGARDPYHHNPRRHRRTRQSQSGEPQQGRGRTDGAGRGLPRVGDAWWRARRPALPRASRSPPRRCKALRTP</sequence>
<comment type="caution">
    <text evidence="2">The sequence shown here is derived from an EMBL/GenBank/DDBJ whole genome shotgun (WGS) entry which is preliminary data.</text>
</comment>
<name>A0AAD7D2Y8_MYCRO</name>
<evidence type="ECO:0000256" key="1">
    <source>
        <dbReference type="SAM" id="MobiDB-lite"/>
    </source>
</evidence>
<accession>A0AAD7D2Y8</accession>
<evidence type="ECO:0000313" key="3">
    <source>
        <dbReference type="Proteomes" id="UP001221757"/>
    </source>
</evidence>
<proteinExistence type="predicted"/>
<evidence type="ECO:0000313" key="2">
    <source>
        <dbReference type="EMBL" id="KAJ7675424.1"/>
    </source>
</evidence>
<feature type="compositionally biased region" description="Basic residues" evidence="1">
    <location>
        <begin position="145"/>
        <end position="154"/>
    </location>
</feature>
<feature type="compositionally biased region" description="Basic residues" evidence="1">
    <location>
        <begin position="197"/>
        <end position="207"/>
    </location>
</feature>
<dbReference type="Proteomes" id="UP001221757">
    <property type="component" value="Unassembled WGS sequence"/>
</dbReference>
<protein>
    <submittedName>
        <fullName evidence="2">Uncharacterized protein</fullName>
    </submittedName>
</protein>
<gene>
    <name evidence="2" type="ORF">B0H17DRAFT_1080725</name>
</gene>